<dbReference type="Proteomes" id="UP001202887">
    <property type="component" value="Unassembled WGS sequence"/>
</dbReference>
<dbReference type="RefSeq" id="WP_247066303.1">
    <property type="nucleotide sequence ID" value="NZ_CP094848.1"/>
</dbReference>
<evidence type="ECO:0008006" key="4">
    <source>
        <dbReference type="Google" id="ProtNLM"/>
    </source>
</evidence>
<gene>
    <name evidence="2" type="ORF">K1W68_03375</name>
</gene>
<keyword evidence="1" id="KW-0732">Signal</keyword>
<evidence type="ECO:0000313" key="3">
    <source>
        <dbReference type="Proteomes" id="UP001202887"/>
    </source>
</evidence>
<reference evidence="2" key="2">
    <citation type="submission" date="2022-03" db="EMBL/GenBank/DDBJ databases">
        <authorList>
            <person name="Ryngajllo M."/>
            <person name="Jacek P."/>
            <person name="Kubiak K."/>
        </authorList>
    </citation>
    <scope>NUCLEOTIDE SEQUENCE</scope>
    <source>
        <strain evidence="2">SI1</strain>
    </source>
</reference>
<dbReference type="EMBL" id="JAIBCX010000005">
    <property type="protein sequence ID" value="MCJ8353038.1"/>
    <property type="molecule type" value="Genomic_DNA"/>
</dbReference>
<feature type="signal peptide" evidence="1">
    <location>
        <begin position="1"/>
        <end position="25"/>
    </location>
</feature>
<reference evidence="2" key="1">
    <citation type="journal article" date="2021" name="Polymers (Basel)">
        <title>Highly Stretchable Bacterial Cellulose Produced by Komagataeibacter hansenii SI1.</title>
        <authorList>
            <person name="Cielecka I."/>
            <person name="Ryngajllo M."/>
            <person name="Maniukiewicz W."/>
            <person name="Bielecki S."/>
        </authorList>
    </citation>
    <scope>NUCLEOTIDE SEQUENCE</scope>
    <source>
        <strain evidence="2">SI1</strain>
    </source>
</reference>
<evidence type="ECO:0000256" key="1">
    <source>
        <dbReference type="SAM" id="SignalP"/>
    </source>
</evidence>
<proteinExistence type="predicted"/>
<dbReference type="AlphaFoldDB" id="A0AAW5EQA9"/>
<evidence type="ECO:0000313" key="2">
    <source>
        <dbReference type="EMBL" id="MCJ8353038.1"/>
    </source>
</evidence>
<comment type="caution">
    <text evidence="2">The sequence shown here is derived from an EMBL/GenBank/DDBJ whole genome shotgun (WGS) entry which is preliminary data.</text>
</comment>
<organism evidence="2 3">
    <name type="scientific">Novacetimonas hansenii</name>
    <name type="common">Komagataeibacter hansenii</name>
    <dbReference type="NCBI Taxonomy" id="436"/>
    <lineage>
        <taxon>Bacteria</taxon>
        <taxon>Pseudomonadati</taxon>
        <taxon>Pseudomonadota</taxon>
        <taxon>Alphaproteobacteria</taxon>
        <taxon>Acetobacterales</taxon>
        <taxon>Acetobacteraceae</taxon>
        <taxon>Novacetimonas</taxon>
    </lineage>
</organism>
<name>A0AAW5EQA9_NOVHA</name>
<sequence>MRSLPSGLTLPMVVTFALATGPALARDRDNAASASVLQPVSQSVPQSGVSAAHGVVEGAPGARLAGYLNFCIGNGLLPHGDTTPLLDHLIARTHAVSDDHRGDMEYAYGTAGVLHPADADGPRVTDLDIPQRRELCAHIRRKAASIMG</sequence>
<protein>
    <recommendedName>
        <fullName evidence="4">DUF2501 domain-containing protein</fullName>
    </recommendedName>
</protein>
<feature type="chain" id="PRO_5043487437" description="DUF2501 domain-containing protein" evidence="1">
    <location>
        <begin position="26"/>
        <end position="148"/>
    </location>
</feature>
<accession>A0AAW5EQA9</accession>